<evidence type="ECO:0000313" key="2">
    <source>
        <dbReference type="Proteomes" id="UP000011885"/>
    </source>
</evidence>
<keyword evidence="2" id="KW-1185">Reference proteome</keyword>
<comment type="caution">
    <text evidence="1">The sequence shown here is derived from an EMBL/GenBank/DDBJ whole genome shotgun (WGS) entry which is preliminary data.</text>
</comment>
<protein>
    <submittedName>
        <fullName evidence="1">Uncharacterized protein</fullName>
    </submittedName>
</protein>
<dbReference type="Proteomes" id="UP000011885">
    <property type="component" value="Unassembled WGS sequence"/>
</dbReference>
<proteinExistence type="predicted"/>
<dbReference type="PATRIC" id="fig|1263870.3.peg.3915"/>
<gene>
    <name evidence="1" type="ORF">RSSM_03690</name>
</gene>
<sequence>MVLGHIPMFVPGEILTIAPTVIVYQLATADIRTCLRRSSKTRWSLPDDRSAGSICSGWTFW</sequence>
<organism evidence="1 2">
    <name type="scientific">Rhodopirellula sallentina SM41</name>
    <dbReference type="NCBI Taxonomy" id="1263870"/>
    <lineage>
        <taxon>Bacteria</taxon>
        <taxon>Pseudomonadati</taxon>
        <taxon>Planctomycetota</taxon>
        <taxon>Planctomycetia</taxon>
        <taxon>Pirellulales</taxon>
        <taxon>Pirellulaceae</taxon>
        <taxon>Rhodopirellula</taxon>
    </lineage>
</organism>
<reference evidence="1 2" key="1">
    <citation type="journal article" date="2013" name="Mar. Genomics">
        <title>Expression of sulfatases in Rhodopirellula baltica and the diversity of sulfatases in the genus Rhodopirellula.</title>
        <authorList>
            <person name="Wegner C.E."/>
            <person name="Richter-Heitmann T."/>
            <person name="Klindworth A."/>
            <person name="Klockow C."/>
            <person name="Richter M."/>
            <person name="Achstetter T."/>
            <person name="Glockner F.O."/>
            <person name="Harder J."/>
        </authorList>
    </citation>
    <scope>NUCLEOTIDE SEQUENCE [LARGE SCALE GENOMIC DNA]</scope>
    <source>
        <strain evidence="1 2">SM41</strain>
    </source>
</reference>
<name>M5U073_9BACT</name>
<accession>M5U073</accession>
<evidence type="ECO:0000313" key="1">
    <source>
        <dbReference type="EMBL" id="EMI54867.1"/>
    </source>
</evidence>
<dbReference type="AlphaFoldDB" id="M5U073"/>
<dbReference type="EMBL" id="ANOH01000255">
    <property type="protein sequence ID" value="EMI54867.1"/>
    <property type="molecule type" value="Genomic_DNA"/>
</dbReference>